<dbReference type="AlphaFoldDB" id="A0A415H142"/>
<keyword evidence="1" id="KW-0812">Transmembrane</keyword>
<protein>
    <submittedName>
        <fullName evidence="2">Uncharacterized protein</fullName>
    </submittedName>
</protein>
<sequence>PKQHPRISIPIPALTILFSHGLLLHLFFQEKICSIFLNLYTPLLNQSAKVSFVILYTVNMICAIFFVKNSFFFIHFFTQDIIEYRKNSFFFIHFFTQDIIEYRSLFDNFYSRKKYP</sequence>
<dbReference type="Proteomes" id="UP000284152">
    <property type="component" value="Unassembled WGS sequence"/>
</dbReference>
<name>A0A415H142_9FIRM</name>
<dbReference type="EMBL" id="QRNS01000051">
    <property type="protein sequence ID" value="RHK59555.1"/>
    <property type="molecule type" value="Genomic_DNA"/>
</dbReference>
<evidence type="ECO:0000313" key="3">
    <source>
        <dbReference type="Proteomes" id="UP000284152"/>
    </source>
</evidence>
<evidence type="ECO:0000313" key="2">
    <source>
        <dbReference type="EMBL" id="RHK59555.1"/>
    </source>
</evidence>
<keyword evidence="1" id="KW-1133">Transmembrane helix</keyword>
<feature type="transmembrane region" description="Helical" evidence="1">
    <location>
        <begin position="48"/>
        <end position="67"/>
    </location>
</feature>
<gene>
    <name evidence="2" type="ORF">DW054_15930</name>
</gene>
<comment type="caution">
    <text evidence="2">The sequence shown here is derived from an EMBL/GenBank/DDBJ whole genome shotgun (WGS) entry which is preliminary data.</text>
</comment>
<reference evidence="2 3" key="1">
    <citation type="submission" date="2018-08" db="EMBL/GenBank/DDBJ databases">
        <title>A genome reference for cultivated species of the human gut microbiota.</title>
        <authorList>
            <person name="Zou Y."/>
            <person name="Xue W."/>
            <person name="Luo G."/>
        </authorList>
    </citation>
    <scope>NUCLEOTIDE SEQUENCE [LARGE SCALE GENOMIC DNA]</scope>
    <source>
        <strain evidence="2 3">AF42-21</strain>
    </source>
</reference>
<feature type="non-terminal residue" evidence="2">
    <location>
        <position position="1"/>
    </location>
</feature>
<keyword evidence="1" id="KW-0472">Membrane</keyword>
<feature type="transmembrane region" description="Helical" evidence="1">
    <location>
        <begin position="7"/>
        <end position="28"/>
    </location>
</feature>
<accession>A0A415H142</accession>
<organism evidence="2 3">
    <name type="scientific">Dorea formicigenerans</name>
    <dbReference type="NCBI Taxonomy" id="39486"/>
    <lineage>
        <taxon>Bacteria</taxon>
        <taxon>Bacillati</taxon>
        <taxon>Bacillota</taxon>
        <taxon>Clostridia</taxon>
        <taxon>Lachnospirales</taxon>
        <taxon>Lachnospiraceae</taxon>
        <taxon>Dorea</taxon>
    </lineage>
</organism>
<evidence type="ECO:0000256" key="1">
    <source>
        <dbReference type="SAM" id="Phobius"/>
    </source>
</evidence>
<proteinExistence type="predicted"/>